<dbReference type="Gene3D" id="3.40.50.300">
    <property type="entry name" value="P-loop containing nucleotide triphosphate hydrolases"/>
    <property type="match status" value="1"/>
</dbReference>
<organism evidence="3 4">
    <name type="scientific">Fusarium langsethiae</name>
    <dbReference type="NCBI Taxonomy" id="179993"/>
    <lineage>
        <taxon>Eukaryota</taxon>
        <taxon>Fungi</taxon>
        <taxon>Dikarya</taxon>
        <taxon>Ascomycota</taxon>
        <taxon>Pezizomycotina</taxon>
        <taxon>Sordariomycetes</taxon>
        <taxon>Hypocreomycetidae</taxon>
        <taxon>Hypocreales</taxon>
        <taxon>Nectriaceae</taxon>
        <taxon>Fusarium</taxon>
    </lineage>
</organism>
<accession>A0A0M9EN67</accession>
<feature type="coiled-coil region" evidence="1">
    <location>
        <begin position="227"/>
        <end position="268"/>
    </location>
</feature>
<feature type="domain" description="G" evidence="2">
    <location>
        <begin position="9"/>
        <end position="70"/>
    </location>
</feature>
<reference evidence="3 4" key="1">
    <citation type="submission" date="2015-04" db="EMBL/GenBank/DDBJ databases">
        <title>The draft genome sequence of Fusarium langsethiae, a T-2/HT-2 mycotoxin producer.</title>
        <authorList>
            <person name="Lysoe E."/>
            <person name="Divon H.H."/>
            <person name="Terzi V."/>
            <person name="Orru L."/>
            <person name="Lamontanara A."/>
            <person name="Kolseth A.-K."/>
            <person name="Frandsen R.J."/>
            <person name="Nielsen K."/>
            <person name="Thrane U."/>
        </authorList>
    </citation>
    <scope>NUCLEOTIDE SEQUENCE [LARGE SCALE GENOMIC DNA]</scope>
    <source>
        <strain evidence="3 4">Fl201059</strain>
    </source>
</reference>
<dbReference type="Proteomes" id="UP000037904">
    <property type="component" value="Unassembled WGS sequence"/>
</dbReference>
<protein>
    <recommendedName>
        <fullName evidence="2">G domain-containing protein</fullName>
    </recommendedName>
</protein>
<comment type="caution">
    <text evidence="3">The sequence shown here is derived from an EMBL/GenBank/DDBJ whole genome shotgun (WGS) entry which is preliminary data.</text>
</comment>
<dbReference type="SUPFAM" id="SSF52540">
    <property type="entry name" value="P-loop containing nucleoside triphosphate hydrolases"/>
    <property type="match status" value="1"/>
</dbReference>
<dbReference type="EMBL" id="JXCE01000627">
    <property type="protein sequence ID" value="KPA36483.1"/>
    <property type="molecule type" value="Genomic_DNA"/>
</dbReference>
<gene>
    <name evidence="3" type="ORF">FLAG1_10746</name>
</gene>
<dbReference type="Pfam" id="PF01926">
    <property type="entry name" value="MMR_HSR1"/>
    <property type="match status" value="1"/>
</dbReference>
<keyword evidence="4" id="KW-1185">Reference proteome</keyword>
<sequence>MMAPTSNINIAVIGVTGAGKTTFVSKAANRTDLEIGHGIDSCTQDIKSVTFTLDGKQVTLIDTPGFDDTFKSDGDILQLVANYLSATYKQGTLLNGLILLQPIHGTRVQGNEMKRTRLFKRILGEGAYSRVIIATTMWSMLRNDSHGNQQTQERKERDDVWGDMKARGAQIVRHDDNKKSALNIIRMVFDFPNPKPLQIQTELAHTNGRVALTSAGKQLDEDLGELVACLRREIESLRLDRETAQAEIQDMQERLRDIEAQKSSFGEAIVRQCIIL</sequence>
<evidence type="ECO:0000313" key="3">
    <source>
        <dbReference type="EMBL" id="KPA36483.1"/>
    </source>
</evidence>
<name>A0A0M9EN67_FUSLA</name>
<proteinExistence type="predicted"/>
<dbReference type="InterPro" id="IPR027417">
    <property type="entry name" value="P-loop_NTPase"/>
</dbReference>
<keyword evidence="1" id="KW-0175">Coiled coil</keyword>
<dbReference type="GO" id="GO:0005525">
    <property type="term" value="F:GTP binding"/>
    <property type="evidence" value="ECO:0007669"/>
    <property type="project" value="InterPro"/>
</dbReference>
<evidence type="ECO:0000259" key="2">
    <source>
        <dbReference type="Pfam" id="PF01926"/>
    </source>
</evidence>
<evidence type="ECO:0000313" key="4">
    <source>
        <dbReference type="Proteomes" id="UP000037904"/>
    </source>
</evidence>
<evidence type="ECO:0000256" key="1">
    <source>
        <dbReference type="SAM" id="Coils"/>
    </source>
</evidence>
<dbReference type="InterPro" id="IPR006073">
    <property type="entry name" value="GTP-bd"/>
</dbReference>
<dbReference type="AlphaFoldDB" id="A0A0M9EN67"/>